<proteinExistence type="predicted"/>
<protein>
    <submittedName>
        <fullName evidence="1">Uncharacterized protein</fullName>
    </submittedName>
</protein>
<evidence type="ECO:0000313" key="2">
    <source>
        <dbReference type="Proteomes" id="UP001153148"/>
    </source>
</evidence>
<dbReference type="Proteomes" id="UP001153148">
    <property type="component" value="Unassembled WGS sequence"/>
</dbReference>
<sequence>MLWGQYEYVKQWGVSLNQLMSRRFWGWKYDSGPTEKDAILCEVKRDRVTSPEQREKIEIRNQLLLTMSASLGYLTIGLVRGFSSPGVPSMQELSPHLVPDDDAVSWV</sequence>
<gene>
    <name evidence="1" type="ORF">TPAB3V08_LOCUS4263</name>
</gene>
<reference evidence="1" key="1">
    <citation type="submission" date="2021-03" db="EMBL/GenBank/DDBJ databases">
        <authorList>
            <person name="Tran Van P."/>
        </authorList>
    </citation>
    <scope>NUCLEOTIDE SEQUENCE</scope>
</reference>
<comment type="caution">
    <text evidence="1">The sequence shown here is derived from an EMBL/GenBank/DDBJ whole genome shotgun (WGS) entry which is preliminary data.</text>
</comment>
<name>A0ABN7NN46_TIMPD</name>
<organism evidence="1 2">
    <name type="scientific">Timema podura</name>
    <name type="common">Walking stick</name>
    <dbReference type="NCBI Taxonomy" id="61482"/>
    <lineage>
        <taxon>Eukaryota</taxon>
        <taxon>Metazoa</taxon>
        <taxon>Ecdysozoa</taxon>
        <taxon>Arthropoda</taxon>
        <taxon>Hexapoda</taxon>
        <taxon>Insecta</taxon>
        <taxon>Pterygota</taxon>
        <taxon>Neoptera</taxon>
        <taxon>Polyneoptera</taxon>
        <taxon>Phasmatodea</taxon>
        <taxon>Timematodea</taxon>
        <taxon>Timematoidea</taxon>
        <taxon>Timematidae</taxon>
        <taxon>Timema</taxon>
    </lineage>
</organism>
<feature type="non-terminal residue" evidence="1">
    <location>
        <position position="107"/>
    </location>
</feature>
<accession>A0ABN7NN46</accession>
<evidence type="ECO:0000313" key="1">
    <source>
        <dbReference type="EMBL" id="CAG2057284.1"/>
    </source>
</evidence>
<dbReference type="EMBL" id="CAJPIN010005148">
    <property type="protein sequence ID" value="CAG2057284.1"/>
    <property type="molecule type" value="Genomic_DNA"/>
</dbReference>
<keyword evidence="2" id="KW-1185">Reference proteome</keyword>